<organism evidence="3 4">
    <name type="scientific">Thermodesulfobacterium geofontis</name>
    <dbReference type="NCBI Taxonomy" id="1295609"/>
    <lineage>
        <taxon>Bacteria</taxon>
        <taxon>Pseudomonadati</taxon>
        <taxon>Thermodesulfobacteriota</taxon>
        <taxon>Thermodesulfobacteria</taxon>
        <taxon>Thermodesulfobacteriales</taxon>
        <taxon>Thermodesulfobacteriaceae</taxon>
        <taxon>Thermodesulfobacterium</taxon>
    </lineage>
</organism>
<feature type="domain" description="Peptidase M24" evidence="1">
    <location>
        <begin position="137"/>
        <end position="354"/>
    </location>
</feature>
<dbReference type="Pfam" id="PF00557">
    <property type="entry name" value="Peptidase_M24"/>
    <property type="match status" value="1"/>
</dbReference>
<dbReference type="EMBL" id="PNJD01000226">
    <property type="protein sequence ID" value="PMP97192.1"/>
    <property type="molecule type" value="Genomic_DNA"/>
</dbReference>
<comment type="caution">
    <text evidence="3">The sequence shown here is derived from an EMBL/GenBank/DDBJ whole genome shotgun (WGS) entry which is preliminary data.</text>
</comment>
<dbReference type="InterPro" id="IPR029149">
    <property type="entry name" value="Creatin/AminoP/Spt16_N"/>
</dbReference>
<gene>
    <name evidence="3" type="ORF">C0169_03745</name>
</gene>
<dbReference type="Gene3D" id="3.90.230.10">
    <property type="entry name" value="Creatinase/methionine aminopeptidase superfamily"/>
    <property type="match status" value="1"/>
</dbReference>
<dbReference type="GO" id="GO:0004177">
    <property type="term" value="F:aminopeptidase activity"/>
    <property type="evidence" value="ECO:0007669"/>
    <property type="project" value="UniProtKB-KW"/>
</dbReference>
<accession>A0A2N7QEU1</accession>
<dbReference type="SUPFAM" id="SSF53092">
    <property type="entry name" value="Creatinase/prolidase N-terminal domain"/>
    <property type="match status" value="1"/>
</dbReference>
<dbReference type="InterPro" id="IPR036005">
    <property type="entry name" value="Creatinase/aminopeptidase-like"/>
</dbReference>
<dbReference type="InterPro" id="IPR050659">
    <property type="entry name" value="Peptidase_M24B"/>
</dbReference>
<keyword evidence="3" id="KW-0378">Hydrolase</keyword>
<evidence type="ECO:0000313" key="4">
    <source>
        <dbReference type="Proteomes" id="UP000235619"/>
    </source>
</evidence>
<evidence type="ECO:0000259" key="2">
    <source>
        <dbReference type="Pfam" id="PF01321"/>
    </source>
</evidence>
<dbReference type="Proteomes" id="UP000235619">
    <property type="component" value="Unassembled WGS sequence"/>
</dbReference>
<keyword evidence="3" id="KW-0031">Aminopeptidase</keyword>
<evidence type="ECO:0000313" key="3">
    <source>
        <dbReference type="EMBL" id="PMP97192.1"/>
    </source>
</evidence>
<dbReference type="AlphaFoldDB" id="A0A2N7QEU1"/>
<name>A0A2N7QEU1_9BACT</name>
<proteinExistence type="predicted"/>
<dbReference type="InterPro" id="IPR000994">
    <property type="entry name" value="Pept_M24"/>
</dbReference>
<protein>
    <submittedName>
        <fullName evidence="3">Aminopeptidase P family protein</fullName>
    </submittedName>
</protein>
<reference evidence="3 4" key="1">
    <citation type="submission" date="2018-01" db="EMBL/GenBank/DDBJ databases">
        <title>Metagenomic assembled genomes from two thermal pools in the Uzon Caldera, Kamchatka, Russia.</title>
        <authorList>
            <person name="Wilkins L."/>
            <person name="Ettinger C."/>
        </authorList>
    </citation>
    <scope>NUCLEOTIDE SEQUENCE [LARGE SCALE GENOMIC DNA]</scope>
    <source>
        <strain evidence="3">ARK-04</strain>
    </source>
</reference>
<dbReference type="Pfam" id="PF01321">
    <property type="entry name" value="Creatinase_N"/>
    <property type="match status" value="1"/>
</dbReference>
<keyword evidence="3" id="KW-0645">Protease</keyword>
<sequence>MNFIKKIEWIRKFLEKNNLSAFLFTSFPNIFYLTQFRSSNAFIIIMPQKNYFLTDARYFEMAKNKLKDWEVILIENDTFSFFKKIIKKLKIKNLGFEKDGITYDFKEKLKIKGIRFKGFNGVLKDLRIIKDEEELKLLKEGIKKTDQVYREIVKFLREEIFSKIKELTELRLRGILISKIFELGGEGESFPAIIASGKNSAIPHWESSHNKIKINAPLLIDMGIVWKGYCTDFTRTIYLGKPHSEFKNFYEIVKTAWYKGFEKVKSGIPVSEIDKTIREYFRDKGVDKFFLHATGHGIGVEIHEPPRIYYKETFAKKRKKDEEIIKDGMVFTIEPGLYFPNKFGIRLENMVFVEKGKGEIYSEIGLNLEIID</sequence>
<dbReference type="Gene3D" id="3.40.350.10">
    <property type="entry name" value="Creatinase/prolidase N-terminal domain"/>
    <property type="match status" value="1"/>
</dbReference>
<dbReference type="SUPFAM" id="SSF55920">
    <property type="entry name" value="Creatinase/aminopeptidase"/>
    <property type="match status" value="1"/>
</dbReference>
<dbReference type="PANTHER" id="PTHR46112:SF3">
    <property type="entry name" value="AMINOPEPTIDASE YPDF"/>
    <property type="match status" value="1"/>
</dbReference>
<dbReference type="InterPro" id="IPR000587">
    <property type="entry name" value="Creatinase_N"/>
</dbReference>
<feature type="domain" description="Creatinase N-terminal" evidence="2">
    <location>
        <begin position="7"/>
        <end position="129"/>
    </location>
</feature>
<dbReference type="PANTHER" id="PTHR46112">
    <property type="entry name" value="AMINOPEPTIDASE"/>
    <property type="match status" value="1"/>
</dbReference>
<evidence type="ECO:0000259" key="1">
    <source>
        <dbReference type="Pfam" id="PF00557"/>
    </source>
</evidence>